<dbReference type="CDD" id="cd00839">
    <property type="entry name" value="MPP_PAPs"/>
    <property type="match status" value="1"/>
</dbReference>
<dbReference type="InterPro" id="IPR029052">
    <property type="entry name" value="Metallo-depent_PP-like"/>
</dbReference>
<accession>A0A2D3UQ23</accession>
<evidence type="ECO:0000256" key="1">
    <source>
        <dbReference type="ARBA" id="ARBA00022729"/>
    </source>
</evidence>
<dbReference type="STRING" id="112498.A0A2D3UQ23"/>
<name>A0A2D3UQ23_9PEZI</name>
<dbReference type="SUPFAM" id="SSF56300">
    <property type="entry name" value="Metallo-dependent phosphatases"/>
    <property type="match status" value="1"/>
</dbReference>
<dbReference type="Proteomes" id="UP000225277">
    <property type="component" value="Unassembled WGS sequence"/>
</dbReference>
<dbReference type="InterPro" id="IPR039331">
    <property type="entry name" value="PAPs-like"/>
</dbReference>
<organism evidence="5 6">
    <name type="scientific">Ramularia collo-cygni</name>
    <dbReference type="NCBI Taxonomy" id="112498"/>
    <lineage>
        <taxon>Eukaryota</taxon>
        <taxon>Fungi</taxon>
        <taxon>Dikarya</taxon>
        <taxon>Ascomycota</taxon>
        <taxon>Pezizomycotina</taxon>
        <taxon>Dothideomycetes</taxon>
        <taxon>Dothideomycetidae</taxon>
        <taxon>Mycosphaerellales</taxon>
        <taxon>Mycosphaerellaceae</taxon>
        <taxon>Ramularia</taxon>
    </lineage>
</organism>
<dbReference type="OrthoDB" id="45007at2759"/>
<evidence type="ECO:0000256" key="2">
    <source>
        <dbReference type="ARBA" id="ARBA00023180"/>
    </source>
</evidence>
<gene>
    <name evidence="5" type="ORF">RCC_04666</name>
</gene>
<dbReference type="PANTHER" id="PTHR22953:SF153">
    <property type="entry name" value="PURPLE ACID PHOSPHATASE"/>
    <property type="match status" value="1"/>
</dbReference>
<evidence type="ECO:0000313" key="6">
    <source>
        <dbReference type="Proteomes" id="UP000225277"/>
    </source>
</evidence>
<dbReference type="RefSeq" id="XP_023625712.1">
    <property type="nucleotide sequence ID" value="XM_023769944.1"/>
</dbReference>
<evidence type="ECO:0000259" key="4">
    <source>
        <dbReference type="Pfam" id="PF14008"/>
    </source>
</evidence>
<dbReference type="InterPro" id="IPR025733">
    <property type="entry name" value="PAPs_C"/>
</dbReference>
<proteinExistence type="predicted"/>
<evidence type="ECO:0000259" key="3">
    <source>
        <dbReference type="Pfam" id="PF00149"/>
    </source>
</evidence>
<dbReference type="AlphaFoldDB" id="A0A2D3UQ23"/>
<protein>
    <submittedName>
        <fullName evidence="5">Related to purple acid phosphatase</fullName>
    </submittedName>
</protein>
<dbReference type="GO" id="GO:0003993">
    <property type="term" value="F:acid phosphatase activity"/>
    <property type="evidence" value="ECO:0007669"/>
    <property type="project" value="InterPro"/>
</dbReference>
<keyword evidence="2" id="KW-0325">Glycoprotein</keyword>
<feature type="domain" description="Calcineurin-like phosphoesterase" evidence="3">
    <location>
        <begin position="42"/>
        <end position="265"/>
    </location>
</feature>
<dbReference type="InterPro" id="IPR041792">
    <property type="entry name" value="MPP_PAP"/>
</dbReference>
<keyword evidence="6" id="KW-1185">Reference proteome</keyword>
<dbReference type="InterPro" id="IPR004843">
    <property type="entry name" value="Calcineurin-like_PHP"/>
</dbReference>
<dbReference type="Pfam" id="PF00149">
    <property type="entry name" value="Metallophos"/>
    <property type="match status" value="1"/>
</dbReference>
<sequence length="365" mass="40427">MSVVIDLGVYGENGYNTTKRDTIHDIQPELNHTTIGALARTADQYEFVLHPGDLAYADQWGDRPSNAHDGKNAFEAILETFYNQLSPISRRKPYMVSPGNHEANCQDKVPAKNYSCPEGQSNFTDFMNRFGRTVPTAFLSTSQSTAAQSQALKAASLAVPPFWYSFEYGMAHIVMINTETDYPGATDGPKSFYNAGNFSAPNQQLAFLEADLASVDRSVTPWVILGGHRPWYSSVGDRCRPCQEAFEELMYKYGVDVAIFGHVHNAQRFDPMYRNATDPRGLNDPKAPMYLIMGGAGNIEPLAALPPGENATGMVFAYADGYSYGNVKFLDRNRLGVDFIRSSTGEVLDSSELYKNHSVDFVLQE</sequence>
<dbReference type="GeneID" id="35599839"/>
<dbReference type="EMBL" id="FJUY01000006">
    <property type="protein sequence ID" value="CZT18822.1"/>
    <property type="molecule type" value="Genomic_DNA"/>
</dbReference>
<keyword evidence="1" id="KW-0732">Signal</keyword>
<dbReference type="Pfam" id="PF14008">
    <property type="entry name" value="Metallophos_C"/>
    <property type="match status" value="1"/>
</dbReference>
<feature type="domain" description="Purple acid phosphatase C-terminal" evidence="4">
    <location>
        <begin position="287"/>
        <end position="350"/>
    </location>
</feature>
<dbReference type="PANTHER" id="PTHR22953">
    <property type="entry name" value="ACID PHOSPHATASE RELATED"/>
    <property type="match status" value="1"/>
</dbReference>
<reference evidence="5 6" key="1">
    <citation type="submission" date="2016-03" db="EMBL/GenBank/DDBJ databases">
        <authorList>
            <person name="Ploux O."/>
        </authorList>
    </citation>
    <scope>NUCLEOTIDE SEQUENCE [LARGE SCALE GENOMIC DNA]</scope>
    <source>
        <strain evidence="5 6">URUG2</strain>
    </source>
</reference>
<dbReference type="Gene3D" id="3.60.21.10">
    <property type="match status" value="1"/>
</dbReference>
<evidence type="ECO:0000313" key="5">
    <source>
        <dbReference type="EMBL" id="CZT18822.1"/>
    </source>
</evidence>